<sequence length="37" mass="4261">MLPQRLSPKVPVEIKSQRARWRLSPNVEGANRQSFAL</sequence>
<dbReference type="EMBL" id="FN824512">
    <property type="protein sequence ID" value="CDO33917.1"/>
    <property type="molecule type" value="Genomic_DNA"/>
</dbReference>
<evidence type="ECO:0000313" key="2">
    <source>
        <dbReference type="Proteomes" id="UP000098205"/>
    </source>
</evidence>
<dbReference type="Proteomes" id="UP000098205">
    <property type="component" value="Segment"/>
</dbReference>
<gene>
    <name evidence="1" type="primary">ORF62</name>
</gene>
<dbReference type="GeneID" id="19831546"/>
<dbReference type="RefSeq" id="YP_009047116.1">
    <property type="nucleotide sequence ID" value="NC_024474.1"/>
</dbReference>
<proteinExistence type="predicted"/>
<dbReference type="KEGG" id="vg:19831546"/>
<organism evidence="1 2">
    <name type="scientific">Pigeon adenovirus 1</name>
    <dbReference type="NCBI Taxonomy" id="764030"/>
    <lineage>
        <taxon>Viruses</taxon>
        <taxon>Varidnaviria</taxon>
        <taxon>Bamfordvirae</taxon>
        <taxon>Preplasmiviricota</taxon>
        <taxon>Polisuviricotina</taxon>
        <taxon>Pharingeaviricetes</taxon>
        <taxon>Rowavirales</taxon>
        <taxon>Adenoviridae</taxon>
        <taxon>Aviadenovirus</taxon>
        <taxon>Aviadenovirus columbae</taxon>
        <taxon>Pigeon aviadenovirus A</taxon>
    </lineage>
</organism>
<accession>X5M219</accession>
<reference evidence="1 2" key="1">
    <citation type="journal article" date="1998" name="Avian Pathol.">
        <title>Growth analysis of adenoviruses isolated from pigeons in chicken cells and serological characterization of the isolates.</title>
        <authorList>
            <person name="Hess M."/>
            <person name="Prusas C."/>
            <person name="Monreal G."/>
        </authorList>
    </citation>
    <scope>NUCLEOTIDE SEQUENCE [LARGE SCALE GENOMIC DNA]</scope>
    <source>
        <strain evidence="1 2">IDA4</strain>
    </source>
</reference>
<reference evidence="1 2" key="2">
    <citation type="journal article" date="2010" name="J. Virol. Methods">
        <title>Classification of fowl adenoviruses by use of phylogenetic analysis and high-resolution melting-curve analysis of the hexon L1 gene region.</title>
        <authorList>
            <person name="Marek A."/>
            <person name="Gunes A."/>
            <person name="Schulz E."/>
            <person name="Hess M."/>
        </authorList>
    </citation>
    <scope>NUCLEOTIDE SEQUENCE [LARGE SCALE GENOMIC DNA]</scope>
    <source>
        <strain evidence="1 2">IDA4</strain>
    </source>
</reference>
<reference evidence="1 2" key="3">
    <citation type="journal article" date="2014" name="Virology">
        <title>Complete genome sequences of pigeon adenovirus 1 and duck adenovirus 2 extend the number of species within the genus Aviadenovirus.</title>
        <authorList>
            <person name="Marek A."/>
            <person name="Kajan G.L."/>
            <person name="Kosiol C."/>
            <person name="Harrach B."/>
            <person name="Schlotterer C."/>
            <person name="Hess M."/>
        </authorList>
    </citation>
    <scope>NUCLEOTIDE SEQUENCE [LARGE SCALE GENOMIC DNA]</scope>
    <source>
        <strain evidence="1 2">IDA4</strain>
    </source>
</reference>
<evidence type="ECO:0000313" key="1">
    <source>
        <dbReference type="EMBL" id="CDO33917.1"/>
    </source>
</evidence>
<keyword evidence="2" id="KW-1185">Reference proteome</keyword>
<protein>
    <submittedName>
        <fullName evidence="1">Protein ORF62</fullName>
    </submittedName>
</protein>
<name>X5M219_9ADEN</name>